<gene>
    <name evidence="9" type="ORF">A3D07_04325</name>
</gene>
<feature type="domain" description="tRNA/rRNA methyltransferase SpoU type" evidence="8">
    <location>
        <begin position="38"/>
        <end position="109"/>
    </location>
</feature>
<dbReference type="GO" id="GO:0000049">
    <property type="term" value="F:tRNA binding"/>
    <property type="evidence" value="ECO:0007669"/>
    <property type="project" value="UniProtKB-KW"/>
</dbReference>
<feature type="compositionally biased region" description="Polar residues" evidence="7">
    <location>
        <begin position="1"/>
        <end position="12"/>
    </location>
</feature>
<feature type="region of interest" description="Disordered" evidence="7">
    <location>
        <begin position="1"/>
        <end position="28"/>
    </location>
</feature>
<keyword evidence="1" id="KW-0820">tRNA-binding</keyword>
<keyword evidence="6" id="KW-0694">RNA-binding</keyword>
<dbReference type="Proteomes" id="UP000177124">
    <property type="component" value="Unassembled WGS sequence"/>
</dbReference>
<evidence type="ECO:0000256" key="5">
    <source>
        <dbReference type="ARBA" id="ARBA00022694"/>
    </source>
</evidence>
<protein>
    <recommendedName>
        <fullName evidence="8">tRNA/rRNA methyltransferase SpoU type domain-containing protein</fullName>
    </recommendedName>
</protein>
<proteinExistence type="predicted"/>
<keyword evidence="4" id="KW-0949">S-adenosyl-L-methionine</keyword>
<evidence type="ECO:0000256" key="7">
    <source>
        <dbReference type="SAM" id="MobiDB-lite"/>
    </source>
</evidence>
<keyword evidence="3" id="KW-0808">Transferase</keyword>
<evidence type="ECO:0000313" key="9">
    <source>
        <dbReference type="EMBL" id="OGD91903.1"/>
    </source>
</evidence>
<dbReference type="InterPro" id="IPR029028">
    <property type="entry name" value="Alpha/beta_knot_MTases"/>
</dbReference>
<feature type="domain" description="tRNA/rRNA methyltransferase SpoU type" evidence="8">
    <location>
        <begin position="126"/>
        <end position="204"/>
    </location>
</feature>
<evidence type="ECO:0000259" key="8">
    <source>
        <dbReference type="Pfam" id="PF00588"/>
    </source>
</evidence>
<evidence type="ECO:0000256" key="2">
    <source>
        <dbReference type="ARBA" id="ARBA00022603"/>
    </source>
</evidence>
<dbReference type="EMBL" id="MFBF01000008">
    <property type="protein sequence ID" value="OGD91903.1"/>
    <property type="molecule type" value="Genomic_DNA"/>
</dbReference>
<sequence>MKQPATSNQQPVTKLGAKQLRVSKPSSRDISKIKRRDIYIICDNILDTYNIGSIFRLADAVGVKKIYLCGATETPPNSRISKSSVGTDKWVNWEYDASAAEAIQEIRKRHSRPDRESDPRLREDDKGREIKVIAIEQHPKAIDFRKANYQSPGTRYQVLAFVVGHETSGVSKEALELCDQIAEIPMFGVNRSMNVMVSLAIVLYCARARLN</sequence>
<dbReference type="GO" id="GO:0008173">
    <property type="term" value="F:RNA methyltransferase activity"/>
    <property type="evidence" value="ECO:0007669"/>
    <property type="project" value="InterPro"/>
</dbReference>
<dbReference type="SUPFAM" id="SSF75217">
    <property type="entry name" value="alpha/beta knot"/>
    <property type="match status" value="1"/>
</dbReference>
<evidence type="ECO:0000256" key="6">
    <source>
        <dbReference type="ARBA" id="ARBA00022884"/>
    </source>
</evidence>
<comment type="caution">
    <text evidence="9">The sequence shown here is derived from an EMBL/GenBank/DDBJ whole genome shotgun (WGS) entry which is preliminary data.</text>
</comment>
<dbReference type="PANTHER" id="PTHR43453:SF1">
    <property type="entry name" value="TRNA_RRNA METHYLTRANSFERASE SPOU TYPE DOMAIN-CONTAINING PROTEIN"/>
    <property type="match status" value="1"/>
</dbReference>
<dbReference type="STRING" id="1797716.A3D07_04325"/>
<dbReference type="Gene3D" id="3.40.1280.10">
    <property type="match status" value="1"/>
</dbReference>
<evidence type="ECO:0000256" key="1">
    <source>
        <dbReference type="ARBA" id="ARBA00022555"/>
    </source>
</evidence>
<keyword evidence="2" id="KW-0489">Methyltransferase</keyword>
<dbReference type="GO" id="GO:0002938">
    <property type="term" value="P:tRNA guanine ribose methylation"/>
    <property type="evidence" value="ECO:0007669"/>
    <property type="project" value="TreeGrafter"/>
</dbReference>
<dbReference type="InterPro" id="IPR001537">
    <property type="entry name" value="SpoU_MeTrfase"/>
</dbReference>
<evidence type="ECO:0000256" key="4">
    <source>
        <dbReference type="ARBA" id="ARBA00022691"/>
    </source>
</evidence>
<dbReference type="InterPro" id="IPR033671">
    <property type="entry name" value="TrmH"/>
</dbReference>
<name>A0A1F5GJ38_9BACT</name>
<keyword evidence="5" id="KW-0819">tRNA processing</keyword>
<evidence type="ECO:0000256" key="3">
    <source>
        <dbReference type="ARBA" id="ARBA00022679"/>
    </source>
</evidence>
<evidence type="ECO:0000313" key="10">
    <source>
        <dbReference type="Proteomes" id="UP000177124"/>
    </source>
</evidence>
<dbReference type="AlphaFoldDB" id="A0A1F5GJ38"/>
<reference evidence="9 10" key="1">
    <citation type="journal article" date="2016" name="Nat. Commun.">
        <title>Thousands of microbial genomes shed light on interconnected biogeochemical processes in an aquifer system.</title>
        <authorList>
            <person name="Anantharaman K."/>
            <person name="Brown C.T."/>
            <person name="Hug L.A."/>
            <person name="Sharon I."/>
            <person name="Castelle C.J."/>
            <person name="Probst A.J."/>
            <person name="Thomas B.C."/>
            <person name="Singh A."/>
            <person name="Wilkins M.J."/>
            <person name="Karaoz U."/>
            <person name="Brodie E.L."/>
            <person name="Williams K.H."/>
            <person name="Hubbard S.S."/>
            <person name="Banfield J.F."/>
        </authorList>
    </citation>
    <scope>NUCLEOTIDE SEQUENCE [LARGE SCALE GENOMIC DNA]</scope>
</reference>
<dbReference type="InterPro" id="IPR029026">
    <property type="entry name" value="tRNA_m1G_MTases_N"/>
</dbReference>
<accession>A0A1F5GJ38</accession>
<dbReference type="PANTHER" id="PTHR43453">
    <property type="entry name" value="RRNA METHYLASE-LIKE"/>
    <property type="match status" value="1"/>
</dbReference>
<dbReference type="Pfam" id="PF00588">
    <property type="entry name" value="SpoU_methylase"/>
    <property type="match status" value="2"/>
</dbReference>
<organism evidence="9 10">
    <name type="scientific">Candidatus Curtissbacteria bacterium RIFCSPHIGHO2_02_FULL_42_15</name>
    <dbReference type="NCBI Taxonomy" id="1797716"/>
    <lineage>
        <taxon>Bacteria</taxon>
        <taxon>Candidatus Curtissiibacteriota</taxon>
    </lineage>
</organism>